<organism evidence="1 2">
    <name type="scientific">Streptomyces clavuligerus</name>
    <dbReference type="NCBI Taxonomy" id="1901"/>
    <lineage>
        <taxon>Bacteria</taxon>
        <taxon>Bacillati</taxon>
        <taxon>Actinomycetota</taxon>
        <taxon>Actinomycetes</taxon>
        <taxon>Kitasatosporales</taxon>
        <taxon>Streptomycetaceae</taxon>
        <taxon>Streptomyces</taxon>
    </lineage>
</organism>
<dbReference type="AlphaFoldDB" id="E2Q2Y1"/>
<protein>
    <submittedName>
        <fullName evidence="1">Uncharacterized protein</fullName>
    </submittedName>
</protein>
<accession>E2Q2Y1</accession>
<evidence type="ECO:0000313" key="2">
    <source>
        <dbReference type="Proteomes" id="UP000002357"/>
    </source>
</evidence>
<gene>
    <name evidence="1" type="ORF">SCLAV_1659</name>
</gene>
<dbReference type="EMBL" id="CM000913">
    <property type="protein sequence ID" value="EFG06734.1"/>
    <property type="molecule type" value="Genomic_DNA"/>
</dbReference>
<proteinExistence type="predicted"/>
<reference evidence="1 2" key="1">
    <citation type="journal article" date="2010" name="Genome Biol. Evol.">
        <title>The sequence of a 1.8-mb bacterial linear plasmid reveals a rich evolutionary reservoir of secondary metabolic pathways.</title>
        <authorList>
            <person name="Medema M.H."/>
            <person name="Trefzer A."/>
            <person name="Kovalchuk A."/>
            <person name="van den Berg M."/>
            <person name="Mueller U."/>
            <person name="Heijne W."/>
            <person name="Wu L."/>
            <person name="Alam M.T."/>
            <person name="Ronning C.M."/>
            <person name="Nierman W.C."/>
            <person name="Bovenberg R.A.L."/>
            <person name="Breitling R."/>
            <person name="Takano E."/>
        </authorList>
    </citation>
    <scope>NUCLEOTIDE SEQUENCE [LARGE SCALE GENOMIC DNA]</scope>
    <source>
        <strain evidence="2">ATCC 27064 / DSM 738 / JCM 4710 / NBRC 13307 / NCIMB 12785 / NRRL 3585 / VKM Ac-602</strain>
    </source>
</reference>
<name>E2Q2Y1_STRCL</name>
<keyword evidence="2" id="KW-1185">Reference proteome</keyword>
<evidence type="ECO:0000313" key="1">
    <source>
        <dbReference type="EMBL" id="EFG06734.1"/>
    </source>
</evidence>
<sequence length="56" mass="6109">MCDMAHINSPSVAACRFRLITFGCSSVLSVRGVFMSRLTCGEGVSRLTPDRRGFLV</sequence>
<dbReference type="Proteomes" id="UP000002357">
    <property type="component" value="Chromosome"/>
</dbReference>